<evidence type="ECO:0000313" key="9">
    <source>
        <dbReference type="Proteomes" id="UP000256971"/>
    </source>
</evidence>
<dbReference type="Gene3D" id="3.30.920.30">
    <property type="entry name" value="Hypothetical protein"/>
    <property type="match status" value="1"/>
</dbReference>
<gene>
    <name evidence="8" type="ORF">DY252_01705</name>
</gene>
<dbReference type="Proteomes" id="UP000256971">
    <property type="component" value="Chromosome"/>
</dbReference>
<evidence type="ECO:0000256" key="6">
    <source>
        <dbReference type="ARBA" id="ARBA00022884"/>
    </source>
</evidence>
<dbReference type="InterPro" id="IPR012933">
    <property type="entry name" value="HicA_mRNA_interferase"/>
</dbReference>
<dbReference type="InterPro" id="IPR038570">
    <property type="entry name" value="HicA_sf"/>
</dbReference>
<dbReference type="SUPFAM" id="SSF54786">
    <property type="entry name" value="YcfA/nrd intein domain"/>
    <property type="match status" value="1"/>
</dbReference>
<evidence type="ECO:0000256" key="1">
    <source>
        <dbReference type="ARBA" id="ARBA00006620"/>
    </source>
</evidence>
<evidence type="ECO:0000256" key="4">
    <source>
        <dbReference type="ARBA" id="ARBA00022759"/>
    </source>
</evidence>
<evidence type="ECO:0000256" key="7">
    <source>
        <dbReference type="ARBA" id="ARBA00023016"/>
    </source>
</evidence>
<name>A0ABM6XTZ3_9PROT</name>
<evidence type="ECO:0000256" key="5">
    <source>
        <dbReference type="ARBA" id="ARBA00022801"/>
    </source>
</evidence>
<keyword evidence="2" id="KW-1277">Toxin-antitoxin system</keyword>
<evidence type="ECO:0000256" key="2">
    <source>
        <dbReference type="ARBA" id="ARBA00022649"/>
    </source>
</evidence>
<accession>A0ABM6XTZ3</accession>
<keyword evidence="7" id="KW-0346">Stress response</keyword>
<dbReference type="Pfam" id="PF07927">
    <property type="entry name" value="HicA_toxin"/>
    <property type="match status" value="1"/>
</dbReference>
<keyword evidence="9" id="KW-1185">Reference proteome</keyword>
<keyword evidence="3" id="KW-0540">Nuclease</keyword>
<keyword evidence="4" id="KW-0255">Endonuclease</keyword>
<evidence type="ECO:0000313" key="8">
    <source>
        <dbReference type="EMBL" id="AXO13109.1"/>
    </source>
</evidence>
<proteinExistence type="inferred from homology"/>
<dbReference type="EMBL" id="CP031555">
    <property type="protein sequence ID" value="AXO13109.1"/>
    <property type="molecule type" value="Genomic_DNA"/>
</dbReference>
<evidence type="ECO:0000256" key="3">
    <source>
        <dbReference type="ARBA" id="ARBA00022722"/>
    </source>
</evidence>
<dbReference type="RefSeq" id="WP_082923366.1">
    <property type="nucleotide sequence ID" value="NZ_CP031555.1"/>
</dbReference>
<comment type="similarity">
    <text evidence="1">Belongs to the HicA mRNA interferase family.</text>
</comment>
<keyword evidence="6" id="KW-0694">RNA-binding</keyword>
<protein>
    <submittedName>
        <fullName evidence="8">Addiction module toxin, HicA family</fullName>
    </submittedName>
</protein>
<sequence>MRSSDILFILEKSGWIHVRTTGSHWHFKKPNNPNLVTVVHPRKDNPIRYIKKLEKLSGVSLL</sequence>
<keyword evidence="5" id="KW-0378">Hydrolase</keyword>
<organism evidence="8 9">
    <name type="scientific">Thalassospira indica</name>
    <dbReference type="NCBI Taxonomy" id="1891279"/>
    <lineage>
        <taxon>Bacteria</taxon>
        <taxon>Pseudomonadati</taxon>
        <taxon>Pseudomonadota</taxon>
        <taxon>Alphaproteobacteria</taxon>
        <taxon>Rhodospirillales</taxon>
        <taxon>Thalassospiraceae</taxon>
        <taxon>Thalassospira</taxon>
    </lineage>
</organism>
<reference evidence="8 9" key="1">
    <citation type="submission" date="2018-08" db="EMBL/GenBank/DDBJ databases">
        <title>Complete genome sequence of type strain Thalassospira indica MCCC 1A01103T, isolated from isolated from deep seawater of the Indian Ocean.</title>
        <authorList>
            <person name="Liu Y."/>
        </authorList>
    </citation>
    <scope>NUCLEOTIDE SEQUENCE [LARGE SCALE GENOMIC DNA]</scope>
    <source>
        <strain evidence="8 9">PB8BT</strain>
    </source>
</reference>